<dbReference type="InterPro" id="IPR036396">
    <property type="entry name" value="Cyt_P450_sf"/>
</dbReference>
<sequence length="504" mass="58041">MYWLIVIFLIIVYSYFHIKKCKNFYKNKGIEPGNLLPIFGDNFKMMFRLENLAEYISRTYSREPGKRVYAVNNMGNNYLGIKDPELIKQITVKDFDHFTDHLQFLETDLDPLWSKNLVALTGKKWRDMRTTLSPAFTSSKMKLMFTLIQDASKTFVDHFEKQNQDVVDVEFKDVFTRFTNDVIATTAFGIKVDSLAERNNTFYLMGKEATNFTSYLLLIKFMILSIMPTVAKIFKLGVFSQSVAKFFRSTIKETIEVREKNNIVRPDMINLLMEASFASVEESLTAKVKEVKQQLTDDDITAQALIFFLGGFDSVSNLMCFTAYELAANPDIQDMVRKEVLDTVEEANGEITYEGVMKMKYLDMVISESLRKWPNAPQTDRLCIKQYKIEPASPDEKPKTWEKGEPVWIPIYALHRDPEKFDPERFSEENKSKIVPYTYLPFGAGPRNCIGSRFALLEAKLVLCELLRKFQILPTKKSQIPLKLGTGSFASVPKGGFNFGFKKL</sequence>
<dbReference type="CDD" id="cd11056">
    <property type="entry name" value="CYP6-like"/>
    <property type="match status" value="1"/>
</dbReference>
<evidence type="ECO:0000256" key="14">
    <source>
        <dbReference type="RuleBase" id="RU000461"/>
    </source>
</evidence>
<keyword evidence="6 13" id="KW-0479">Metal-binding</keyword>
<dbReference type="OrthoDB" id="2789670at2759"/>
<evidence type="ECO:0000313" key="15">
    <source>
        <dbReference type="EMBL" id="CAH0564137.1"/>
    </source>
</evidence>
<evidence type="ECO:0000256" key="3">
    <source>
        <dbReference type="ARBA" id="ARBA00004406"/>
    </source>
</evidence>
<dbReference type="InterPro" id="IPR002402">
    <property type="entry name" value="Cyt_P450_E_grp-II"/>
</dbReference>
<evidence type="ECO:0000256" key="8">
    <source>
        <dbReference type="ARBA" id="ARBA00022848"/>
    </source>
</evidence>
<dbReference type="InterPro" id="IPR017972">
    <property type="entry name" value="Cyt_P450_CS"/>
</dbReference>
<dbReference type="GO" id="GO:0005789">
    <property type="term" value="C:endoplasmic reticulum membrane"/>
    <property type="evidence" value="ECO:0007669"/>
    <property type="project" value="UniProtKB-SubCell"/>
</dbReference>
<name>A0A9P0BI79_BRAAE</name>
<evidence type="ECO:0000256" key="2">
    <source>
        <dbReference type="ARBA" id="ARBA00004174"/>
    </source>
</evidence>
<evidence type="ECO:0000256" key="5">
    <source>
        <dbReference type="ARBA" id="ARBA00022617"/>
    </source>
</evidence>
<accession>A0A9P0BI79</accession>
<evidence type="ECO:0000256" key="11">
    <source>
        <dbReference type="ARBA" id="ARBA00023033"/>
    </source>
</evidence>
<organism evidence="15 16">
    <name type="scientific">Brassicogethes aeneus</name>
    <name type="common">Rape pollen beetle</name>
    <name type="synonym">Meligethes aeneus</name>
    <dbReference type="NCBI Taxonomy" id="1431903"/>
    <lineage>
        <taxon>Eukaryota</taxon>
        <taxon>Metazoa</taxon>
        <taxon>Ecdysozoa</taxon>
        <taxon>Arthropoda</taxon>
        <taxon>Hexapoda</taxon>
        <taxon>Insecta</taxon>
        <taxon>Pterygota</taxon>
        <taxon>Neoptera</taxon>
        <taxon>Endopterygota</taxon>
        <taxon>Coleoptera</taxon>
        <taxon>Polyphaga</taxon>
        <taxon>Cucujiformia</taxon>
        <taxon>Nitidulidae</taxon>
        <taxon>Meligethinae</taxon>
        <taxon>Brassicogethes</taxon>
    </lineage>
</organism>
<keyword evidence="7" id="KW-0256">Endoplasmic reticulum</keyword>
<evidence type="ECO:0000256" key="13">
    <source>
        <dbReference type="PIRSR" id="PIRSR602402-1"/>
    </source>
</evidence>
<keyword evidence="12" id="KW-0472">Membrane</keyword>
<evidence type="ECO:0000256" key="10">
    <source>
        <dbReference type="ARBA" id="ARBA00023004"/>
    </source>
</evidence>
<dbReference type="PANTHER" id="PTHR24292">
    <property type="entry name" value="CYTOCHROME P450"/>
    <property type="match status" value="1"/>
</dbReference>
<keyword evidence="10 13" id="KW-0408">Iron</keyword>
<dbReference type="FunFam" id="1.10.630.10:FF:000042">
    <property type="entry name" value="Cytochrome P450"/>
    <property type="match status" value="1"/>
</dbReference>
<evidence type="ECO:0000256" key="12">
    <source>
        <dbReference type="ARBA" id="ARBA00023136"/>
    </source>
</evidence>
<evidence type="ECO:0000256" key="6">
    <source>
        <dbReference type="ARBA" id="ARBA00022723"/>
    </source>
</evidence>
<reference evidence="15" key="1">
    <citation type="submission" date="2021-12" db="EMBL/GenBank/DDBJ databases">
        <authorList>
            <person name="King R."/>
        </authorList>
    </citation>
    <scope>NUCLEOTIDE SEQUENCE</scope>
</reference>
<keyword evidence="5 13" id="KW-0349">Heme</keyword>
<keyword evidence="9 14" id="KW-0560">Oxidoreductase</keyword>
<dbReference type="Pfam" id="PF00067">
    <property type="entry name" value="p450"/>
    <property type="match status" value="1"/>
</dbReference>
<dbReference type="GO" id="GO:0005506">
    <property type="term" value="F:iron ion binding"/>
    <property type="evidence" value="ECO:0007669"/>
    <property type="project" value="InterPro"/>
</dbReference>
<dbReference type="GO" id="GO:0020037">
    <property type="term" value="F:heme binding"/>
    <property type="evidence" value="ECO:0007669"/>
    <property type="project" value="InterPro"/>
</dbReference>
<dbReference type="Gene3D" id="1.10.630.10">
    <property type="entry name" value="Cytochrome P450"/>
    <property type="match status" value="1"/>
</dbReference>
<dbReference type="AlphaFoldDB" id="A0A9P0BI79"/>
<dbReference type="PANTHER" id="PTHR24292:SF54">
    <property type="entry name" value="CYP9F3-RELATED"/>
    <property type="match status" value="1"/>
</dbReference>
<dbReference type="InterPro" id="IPR001128">
    <property type="entry name" value="Cyt_P450"/>
</dbReference>
<evidence type="ECO:0000256" key="9">
    <source>
        <dbReference type="ARBA" id="ARBA00023002"/>
    </source>
</evidence>
<keyword evidence="11 14" id="KW-0503">Monooxygenase</keyword>
<dbReference type="SUPFAM" id="SSF48264">
    <property type="entry name" value="Cytochrome P450"/>
    <property type="match status" value="1"/>
</dbReference>
<gene>
    <name evidence="15" type="ORF">MELIAE_LOCUS12753</name>
</gene>
<dbReference type="GO" id="GO:0004497">
    <property type="term" value="F:monooxygenase activity"/>
    <property type="evidence" value="ECO:0007669"/>
    <property type="project" value="UniProtKB-KW"/>
</dbReference>
<keyword evidence="16" id="KW-1185">Reference proteome</keyword>
<dbReference type="PRINTS" id="PR00385">
    <property type="entry name" value="P450"/>
</dbReference>
<dbReference type="PRINTS" id="PR00464">
    <property type="entry name" value="EP450II"/>
</dbReference>
<dbReference type="Proteomes" id="UP001154078">
    <property type="component" value="Chromosome 9"/>
</dbReference>
<protein>
    <recommendedName>
        <fullName evidence="17">Cytochrome P450</fullName>
    </recommendedName>
</protein>
<comment type="cofactor">
    <cofactor evidence="1 13">
        <name>heme</name>
        <dbReference type="ChEBI" id="CHEBI:30413"/>
    </cofactor>
</comment>
<dbReference type="InterPro" id="IPR050476">
    <property type="entry name" value="Insect_CytP450_Detox"/>
</dbReference>
<dbReference type="PROSITE" id="PS00086">
    <property type="entry name" value="CYTOCHROME_P450"/>
    <property type="match status" value="1"/>
</dbReference>
<dbReference type="EMBL" id="OV121140">
    <property type="protein sequence ID" value="CAH0564137.1"/>
    <property type="molecule type" value="Genomic_DNA"/>
</dbReference>
<evidence type="ECO:0000256" key="7">
    <source>
        <dbReference type="ARBA" id="ARBA00022824"/>
    </source>
</evidence>
<evidence type="ECO:0000313" key="16">
    <source>
        <dbReference type="Proteomes" id="UP001154078"/>
    </source>
</evidence>
<comment type="subcellular location">
    <subcellularLocation>
        <location evidence="3">Endoplasmic reticulum membrane</location>
        <topology evidence="3">Peripheral membrane protein</topology>
    </subcellularLocation>
    <subcellularLocation>
        <location evidence="2">Microsome membrane</location>
        <topology evidence="2">Peripheral membrane protein</topology>
    </subcellularLocation>
</comment>
<proteinExistence type="inferred from homology"/>
<comment type="similarity">
    <text evidence="4 14">Belongs to the cytochrome P450 family.</text>
</comment>
<keyword evidence="8" id="KW-0492">Microsome</keyword>
<evidence type="ECO:0008006" key="17">
    <source>
        <dbReference type="Google" id="ProtNLM"/>
    </source>
</evidence>
<evidence type="ECO:0000256" key="1">
    <source>
        <dbReference type="ARBA" id="ARBA00001971"/>
    </source>
</evidence>
<evidence type="ECO:0000256" key="4">
    <source>
        <dbReference type="ARBA" id="ARBA00010617"/>
    </source>
</evidence>
<feature type="binding site" description="axial binding residue" evidence="13">
    <location>
        <position position="449"/>
    </location>
    <ligand>
        <name>heme</name>
        <dbReference type="ChEBI" id="CHEBI:30413"/>
    </ligand>
    <ligandPart>
        <name>Fe</name>
        <dbReference type="ChEBI" id="CHEBI:18248"/>
    </ligandPart>
</feature>
<dbReference type="GO" id="GO:0016705">
    <property type="term" value="F:oxidoreductase activity, acting on paired donors, with incorporation or reduction of molecular oxygen"/>
    <property type="evidence" value="ECO:0007669"/>
    <property type="project" value="InterPro"/>
</dbReference>